<organism evidence="1 2">
    <name type="scientific">Helianthus annuus</name>
    <name type="common">Common sunflower</name>
    <dbReference type="NCBI Taxonomy" id="4232"/>
    <lineage>
        <taxon>Eukaryota</taxon>
        <taxon>Viridiplantae</taxon>
        <taxon>Streptophyta</taxon>
        <taxon>Embryophyta</taxon>
        <taxon>Tracheophyta</taxon>
        <taxon>Spermatophyta</taxon>
        <taxon>Magnoliopsida</taxon>
        <taxon>eudicotyledons</taxon>
        <taxon>Gunneridae</taxon>
        <taxon>Pentapetalae</taxon>
        <taxon>asterids</taxon>
        <taxon>campanulids</taxon>
        <taxon>Asterales</taxon>
        <taxon>Asteraceae</taxon>
        <taxon>Asteroideae</taxon>
        <taxon>Heliantheae alliance</taxon>
        <taxon>Heliantheae</taxon>
        <taxon>Helianthus</taxon>
    </lineage>
</organism>
<dbReference type="InParanoid" id="A0A251S7S0"/>
<dbReference type="EMBL" id="CM007904">
    <property type="protein sequence ID" value="OTF94896.1"/>
    <property type="molecule type" value="Genomic_DNA"/>
</dbReference>
<reference evidence="2" key="1">
    <citation type="journal article" date="2017" name="Nature">
        <title>The sunflower genome provides insights into oil metabolism, flowering and Asterid evolution.</title>
        <authorList>
            <person name="Badouin H."/>
            <person name="Gouzy J."/>
            <person name="Grassa C.J."/>
            <person name="Murat F."/>
            <person name="Staton S.E."/>
            <person name="Cottret L."/>
            <person name="Lelandais-Briere C."/>
            <person name="Owens G.L."/>
            <person name="Carrere S."/>
            <person name="Mayjonade B."/>
            <person name="Legrand L."/>
            <person name="Gill N."/>
            <person name="Kane N.C."/>
            <person name="Bowers J.E."/>
            <person name="Hubner S."/>
            <person name="Bellec A."/>
            <person name="Berard A."/>
            <person name="Berges H."/>
            <person name="Blanchet N."/>
            <person name="Boniface M.C."/>
            <person name="Brunel D."/>
            <person name="Catrice O."/>
            <person name="Chaidir N."/>
            <person name="Claudel C."/>
            <person name="Donnadieu C."/>
            <person name="Faraut T."/>
            <person name="Fievet G."/>
            <person name="Helmstetter N."/>
            <person name="King M."/>
            <person name="Knapp S.J."/>
            <person name="Lai Z."/>
            <person name="Le Paslier M.C."/>
            <person name="Lippi Y."/>
            <person name="Lorenzon L."/>
            <person name="Mandel J.R."/>
            <person name="Marage G."/>
            <person name="Marchand G."/>
            <person name="Marquand E."/>
            <person name="Bret-Mestries E."/>
            <person name="Morien E."/>
            <person name="Nambeesan S."/>
            <person name="Nguyen T."/>
            <person name="Pegot-Espagnet P."/>
            <person name="Pouilly N."/>
            <person name="Raftis F."/>
            <person name="Sallet E."/>
            <person name="Schiex T."/>
            <person name="Thomas J."/>
            <person name="Vandecasteele C."/>
            <person name="Vares D."/>
            <person name="Vear F."/>
            <person name="Vautrin S."/>
            <person name="Crespi M."/>
            <person name="Mangin B."/>
            <person name="Burke J.M."/>
            <person name="Salse J."/>
            <person name="Munos S."/>
            <person name="Vincourt P."/>
            <person name="Rieseberg L.H."/>
            <person name="Langlade N.B."/>
        </authorList>
    </citation>
    <scope>NUCLEOTIDE SEQUENCE [LARGE SCALE GENOMIC DNA]</scope>
    <source>
        <strain evidence="2">cv. SF193</strain>
    </source>
</reference>
<dbReference type="Proteomes" id="UP000215914">
    <property type="component" value="Chromosome 15"/>
</dbReference>
<name>A0A251S7S0_HELAN</name>
<dbReference type="AlphaFoldDB" id="A0A251S7S0"/>
<evidence type="ECO:0000313" key="1">
    <source>
        <dbReference type="EMBL" id="OTF94896.1"/>
    </source>
</evidence>
<protein>
    <submittedName>
        <fullName evidence="1">Uncharacterized protein</fullName>
    </submittedName>
</protein>
<proteinExistence type="predicted"/>
<keyword evidence="2" id="KW-1185">Reference proteome</keyword>
<gene>
    <name evidence="1" type="ORF">HannXRQ_Chr15g0477131</name>
</gene>
<sequence>MAKIDVSTIEATVREDDEPSANNTCLPSRDYVLEEEFYFFRLKLFEPGFNLGFFLL</sequence>
<accession>A0A251S7S0</accession>
<evidence type="ECO:0000313" key="2">
    <source>
        <dbReference type="Proteomes" id="UP000215914"/>
    </source>
</evidence>